<evidence type="ECO:0000313" key="1">
    <source>
        <dbReference type="EMBL" id="KAG0437581.1"/>
    </source>
</evidence>
<name>A0AC60QQZ4_IXOPE</name>
<dbReference type="Proteomes" id="UP000805193">
    <property type="component" value="Unassembled WGS sequence"/>
</dbReference>
<gene>
    <name evidence="1" type="ORF">HPB47_017379</name>
</gene>
<comment type="caution">
    <text evidence="1">The sequence shown here is derived from an EMBL/GenBank/DDBJ whole genome shotgun (WGS) entry which is preliminary data.</text>
</comment>
<protein>
    <submittedName>
        <fullName evidence="1">Uncharacterized protein</fullName>
    </submittedName>
</protein>
<accession>A0AC60QQZ4</accession>
<organism evidence="1 2">
    <name type="scientific">Ixodes persulcatus</name>
    <name type="common">Taiga tick</name>
    <dbReference type="NCBI Taxonomy" id="34615"/>
    <lineage>
        <taxon>Eukaryota</taxon>
        <taxon>Metazoa</taxon>
        <taxon>Ecdysozoa</taxon>
        <taxon>Arthropoda</taxon>
        <taxon>Chelicerata</taxon>
        <taxon>Arachnida</taxon>
        <taxon>Acari</taxon>
        <taxon>Parasitiformes</taxon>
        <taxon>Ixodida</taxon>
        <taxon>Ixodoidea</taxon>
        <taxon>Ixodidae</taxon>
        <taxon>Ixodinae</taxon>
        <taxon>Ixodes</taxon>
    </lineage>
</organism>
<reference evidence="1 2" key="1">
    <citation type="journal article" date="2020" name="Cell">
        <title>Large-Scale Comparative Analyses of Tick Genomes Elucidate Their Genetic Diversity and Vector Capacities.</title>
        <authorList>
            <consortium name="Tick Genome and Microbiome Consortium (TIGMIC)"/>
            <person name="Jia N."/>
            <person name="Wang J."/>
            <person name="Shi W."/>
            <person name="Du L."/>
            <person name="Sun Y."/>
            <person name="Zhan W."/>
            <person name="Jiang J.F."/>
            <person name="Wang Q."/>
            <person name="Zhang B."/>
            <person name="Ji P."/>
            <person name="Bell-Sakyi L."/>
            <person name="Cui X.M."/>
            <person name="Yuan T.T."/>
            <person name="Jiang B.G."/>
            <person name="Yang W.F."/>
            <person name="Lam T.T."/>
            <person name="Chang Q.C."/>
            <person name="Ding S.J."/>
            <person name="Wang X.J."/>
            <person name="Zhu J.G."/>
            <person name="Ruan X.D."/>
            <person name="Zhao L."/>
            <person name="Wei J.T."/>
            <person name="Ye R.Z."/>
            <person name="Que T.C."/>
            <person name="Du C.H."/>
            <person name="Zhou Y.H."/>
            <person name="Cheng J.X."/>
            <person name="Dai P.F."/>
            <person name="Guo W.B."/>
            <person name="Han X.H."/>
            <person name="Huang E.J."/>
            <person name="Li L.F."/>
            <person name="Wei W."/>
            <person name="Gao Y.C."/>
            <person name="Liu J.Z."/>
            <person name="Shao H.Z."/>
            <person name="Wang X."/>
            <person name="Wang C.C."/>
            <person name="Yang T.C."/>
            <person name="Huo Q.B."/>
            <person name="Li W."/>
            <person name="Chen H.Y."/>
            <person name="Chen S.E."/>
            <person name="Zhou L.G."/>
            <person name="Ni X.B."/>
            <person name="Tian J.H."/>
            <person name="Sheng Y."/>
            <person name="Liu T."/>
            <person name="Pan Y.S."/>
            <person name="Xia L.Y."/>
            <person name="Li J."/>
            <person name="Zhao F."/>
            <person name="Cao W.C."/>
        </authorList>
    </citation>
    <scope>NUCLEOTIDE SEQUENCE [LARGE SCALE GENOMIC DNA]</scope>
    <source>
        <strain evidence="1">Iper-2018</strain>
    </source>
</reference>
<dbReference type="EMBL" id="JABSTQ010006277">
    <property type="protein sequence ID" value="KAG0437581.1"/>
    <property type="molecule type" value="Genomic_DNA"/>
</dbReference>
<proteinExistence type="predicted"/>
<sequence>MTCKTKVSKLQDVLTESTTHQVGELEQVREVGGVGVPQTEFGARARGALENGTLNLPDLGKLPRCQDPRLAPHVFVGDEAFQLRPDFLRPYPAKDLTGEKRVFNYQLSRGRILLRTINLIPQNVNYVVKAACVLHNYLLEHREHPEGYADGDDCFGNTTEGSWRAETTEA</sequence>
<keyword evidence="2" id="KW-1185">Reference proteome</keyword>
<evidence type="ECO:0000313" key="2">
    <source>
        <dbReference type="Proteomes" id="UP000805193"/>
    </source>
</evidence>